<sequence length="169" mass="18938">MDGVAGSSLLPLHHCKTLHLVRHVQGIHNVEGEHNYQAYLSPALFDARLTPLDMDMSEDMDNNEKGPGKNKRKWIDAEDKKLVYALFDMVNVGTYKADNGFKPGFLGVIEAVLKQKLSVSGIKAKPHIDSRIKTMKKDFRVVYDMLNGENCSGFGWDPHKNVVVAEDEV</sequence>
<organism evidence="1 2">
    <name type="scientific">Persea americana</name>
    <name type="common">Avocado</name>
    <dbReference type="NCBI Taxonomy" id="3435"/>
    <lineage>
        <taxon>Eukaryota</taxon>
        <taxon>Viridiplantae</taxon>
        <taxon>Streptophyta</taxon>
        <taxon>Embryophyta</taxon>
        <taxon>Tracheophyta</taxon>
        <taxon>Spermatophyta</taxon>
        <taxon>Magnoliopsida</taxon>
        <taxon>Magnoliidae</taxon>
        <taxon>Laurales</taxon>
        <taxon>Lauraceae</taxon>
        <taxon>Persea</taxon>
    </lineage>
</organism>
<evidence type="ECO:0000313" key="1">
    <source>
        <dbReference type="EMBL" id="KAJ8648754.1"/>
    </source>
</evidence>
<name>A0ACC2MSV3_PERAE</name>
<dbReference type="EMBL" id="CM056809">
    <property type="protein sequence ID" value="KAJ8648754.1"/>
    <property type="molecule type" value="Genomic_DNA"/>
</dbReference>
<accession>A0ACC2MSV3</accession>
<comment type="caution">
    <text evidence="1">The sequence shown here is derived from an EMBL/GenBank/DDBJ whole genome shotgun (WGS) entry which is preliminary data.</text>
</comment>
<keyword evidence="2" id="KW-1185">Reference proteome</keyword>
<gene>
    <name evidence="1" type="ORF">MRB53_001777</name>
</gene>
<proteinExistence type="predicted"/>
<dbReference type="Proteomes" id="UP001234297">
    <property type="component" value="Chromosome 1"/>
</dbReference>
<protein>
    <submittedName>
        <fullName evidence="1">Uncharacterized protein</fullName>
    </submittedName>
</protein>
<evidence type="ECO:0000313" key="2">
    <source>
        <dbReference type="Proteomes" id="UP001234297"/>
    </source>
</evidence>
<reference evidence="1 2" key="1">
    <citation type="journal article" date="2022" name="Hortic Res">
        <title>A haplotype resolved chromosomal level avocado genome allows analysis of novel avocado genes.</title>
        <authorList>
            <person name="Nath O."/>
            <person name="Fletcher S.J."/>
            <person name="Hayward A."/>
            <person name="Shaw L.M."/>
            <person name="Masouleh A.K."/>
            <person name="Furtado A."/>
            <person name="Henry R.J."/>
            <person name="Mitter N."/>
        </authorList>
    </citation>
    <scope>NUCLEOTIDE SEQUENCE [LARGE SCALE GENOMIC DNA]</scope>
    <source>
        <strain evidence="2">cv. Hass</strain>
    </source>
</reference>